<evidence type="ECO:0000313" key="2">
    <source>
        <dbReference type="Proteomes" id="UP000708576"/>
    </source>
</evidence>
<gene>
    <name evidence="1" type="ORF">KEM10_03980</name>
</gene>
<comment type="caution">
    <text evidence="1">The sequence shown here is derived from an EMBL/GenBank/DDBJ whole genome shotgun (WGS) entry which is preliminary data.</text>
</comment>
<proteinExistence type="predicted"/>
<accession>A0ABS5JRG0</accession>
<name>A0ABS5JRG0_9BACT</name>
<evidence type="ECO:0000313" key="1">
    <source>
        <dbReference type="EMBL" id="MBS2097425.1"/>
    </source>
</evidence>
<dbReference type="EMBL" id="JAGUCO010000002">
    <property type="protein sequence ID" value="MBS2097425.1"/>
    <property type="molecule type" value="Genomic_DNA"/>
</dbReference>
<dbReference type="RefSeq" id="WP_212213799.1">
    <property type="nucleotide sequence ID" value="NZ_JAGUCO010000002.1"/>
</dbReference>
<sequence length="230" mass="26307">MYVAITGDIINSKQLDEEQRDIVISEVQKGFMTISQNVNFVFQPEFVRGDSFQCVHNKTIKTLQITLLFKSIFKMQASDSQTKDKSGSDITRKSIRSYKNLDIRLSVGIGEIEYLKDKLSLSDGTALQISGRTLDTMKRKAQKTIITTEIEKLNKELEVELKLLDAIMDKWTPQSAEVVFYLLQNRKETEIASILSISQSAVNQRKQTANWDAILLLLKHFEYLAQIHLT</sequence>
<protein>
    <submittedName>
        <fullName evidence="1">Uncharacterized protein</fullName>
    </submittedName>
</protein>
<reference evidence="1 2" key="1">
    <citation type="journal article" date="2015" name="Int. J. Syst. Evol. Microbiol.">
        <title>Carboxylicivirga linearis sp. nov., isolated from a sea cucumber culture pond.</title>
        <authorList>
            <person name="Wang F.Q."/>
            <person name="Zhou Y.X."/>
            <person name="Lin X.Z."/>
            <person name="Chen G.J."/>
            <person name="Du Z.J."/>
        </authorList>
    </citation>
    <scope>NUCLEOTIDE SEQUENCE [LARGE SCALE GENOMIC DNA]</scope>
    <source>
        <strain evidence="1 2">FB218</strain>
    </source>
</reference>
<organism evidence="1 2">
    <name type="scientific">Carboxylicivirga linearis</name>
    <dbReference type="NCBI Taxonomy" id="1628157"/>
    <lineage>
        <taxon>Bacteria</taxon>
        <taxon>Pseudomonadati</taxon>
        <taxon>Bacteroidota</taxon>
        <taxon>Bacteroidia</taxon>
        <taxon>Marinilabiliales</taxon>
        <taxon>Marinilabiliaceae</taxon>
        <taxon>Carboxylicivirga</taxon>
    </lineage>
</organism>
<dbReference type="Proteomes" id="UP000708576">
    <property type="component" value="Unassembled WGS sequence"/>
</dbReference>
<keyword evidence="2" id="KW-1185">Reference proteome</keyword>